<feature type="signal peptide" evidence="2">
    <location>
        <begin position="1"/>
        <end position="22"/>
    </location>
</feature>
<reference evidence="4" key="1">
    <citation type="journal article" date="2019" name="Int. J. Syst. Evol. Microbiol.">
        <title>The Global Catalogue of Microorganisms (GCM) 10K type strain sequencing project: providing services to taxonomists for standard genome sequencing and annotation.</title>
        <authorList>
            <consortium name="The Broad Institute Genomics Platform"/>
            <consortium name="The Broad Institute Genome Sequencing Center for Infectious Disease"/>
            <person name="Wu L."/>
            <person name="Ma J."/>
        </authorList>
    </citation>
    <scope>NUCLEOTIDE SEQUENCE [LARGE SCALE GENOMIC DNA]</scope>
    <source>
        <strain evidence="4">CCUG 55491</strain>
    </source>
</reference>
<dbReference type="Proteomes" id="UP001597090">
    <property type="component" value="Unassembled WGS sequence"/>
</dbReference>
<accession>A0ABW2YP99</accession>
<keyword evidence="2" id="KW-0732">Signal</keyword>
<dbReference type="RefSeq" id="WP_386813255.1">
    <property type="nucleotide sequence ID" value="NZ_JBHTIH010000007.1"/>
</dbReference>
<evidence type="ECO:0000313" key="4">
    <source>
        <dbReference type="Proteomes" id="UP001597090"/>
    </source>
</evidence>
<protein>
    <submittedName>
        <fullName evidence="3">Uncharacterized protein</fullName>
    </submittedName>
</protein>
<gene>
    <name evidence="3" type="ORF">ACFQZQ_12840</name>
</gene>
<organism evidence="3 4">
    <name type="scientific">Lysobacter koreensis</name>
    <dbReference type="NCBI Taxonomy" id="266122"/>
    <lineage>
        <taxon>Bacteria</taxon>
        <taxon>Pseudomonadati</taxon>
        <taxon>Pseudomonadota</taxon>
        <taxon>Gammaproteobacteria</taxon>
        <taxon>Lysobacterales</taxon>
        <taxon>Lysobacteraceae</taxon>
        <taxon>Lysobacter</taxon>
    </lineage>
</organism>
<feature type="region of interest" description="Disordered" evidence="1">
    <location>
        <begin position="224"/>
        <end position="248"/>
    </location>
</feature>
<evidence type="ECO:0000313" key="3">
    <source>
        <dbReference type="EMBL" id="MFD0740163.1"/>
    </source>
</evidence>
<proteinExistence type="predicted"/>
<keyword evidence="4" id="KW-1185">Reference proteome</keyword>
<name>A0ABW2YP99_9GAMM</name>
<evidence type="ECO:0000256" key="2">
    <source>
        <dbReference type="SAM" id="SignalP"/>
    </source>
</evidence>
<comment type="caution">
    <text evidence="3">The sequence shown here is derived from an EMBL/GenBank/DDBJ whole genome shotgun (WGS) entry which is preliminary data.</text>
</comment>
<evidence type="ECO:0000256" key="1">
    <source>
        <dbReference type="SAM" id="MobiDB-lite"/>
    </source>
</evidence>
<sequence length="248" mass="26703">MITSARMLALCAILLAPPLARADEGCRLELGRGWPPGTENHGSAVEQLLSRHADAPVLTLTLLPLRGAESGLVLIPGEGEGDWAVRHAKAEHRVSDWSNSRDGARRELRTEQEPLIDQAAIPAGIARRVVALWQRTLTALVPADRAAPFHDDNVWLFALRDPASGEVLRVSGLAPGCGPAELLMAQRERIIDTIDDDPEDRHRGWAKLEASLRELQDRLEREPAIASAAPGNADATVSATAGDNDGND</sequence>
<dbReference type="EMBL" id="JBHTIH010000007">
    <property type="protein sequence ID" value="MFD0740163.1"/>
    <property type="molecule type" value="Genomic_DNA"/>
</dbReference>
<feature type="chain" id="PRO_5045968343" evidence="2">
    <location>
        <begin position="23"/>
        <end position="248"/>
    </location>
</feature>